<dbReference type="Proteomes" id="UP000321532">
    <property type="component" value="Unassembled WGS sequence"/>
</dbReference>
<accession>A0A512AXK6</accession>
<sequence>MLELFGCKKKETDIVFEKFRTQIESQGLKIDTIDDEGLIHISKGDIDLKVNLDNLRKNYERDHDDSLIIDFVEVIFSQLEPFPVWETARNNIFISLYPSDFDFQDFLNKPVTDDFSRIFIHSGNNKFTWISKDDLTGWKITEDELEKAALTNGQLELNKATLQIDTIENHKLGFLETEHESLKASLLFSPNLMEKVKDELGWPVYAVIPVRDFCYLFSENDFDFFSGKLGKTVIEEYKESGYPITTELLKFSDKGIEAVGKYPRE</sequence>
<comment type="caution">
    <text evidence="1">The sequence shown here is derived from an EMBL/GenBank/DDBJ whole genome shotgun (WGS) entry which is preliminary data.</text>
</comment>
<organism evidence="1 2">
    <name type="scientific">Adhaeribacter aerolatus</name>
    <dbReference type="NCBI Taxonomy" id="670289"/>
    <lineage>
        <taxon>Bacteria</taxon>
        <taxon>Pseudomonadati</taxon>
        <taxon>Bacteroidota</taxon>
        <taxon>Cytophagia</taxon>
        <taxon>Cytophagales</taxon>
        <taxon>Hymenobacteraceae</taxon>
        <taxon>Adhaeribacter</taxon>
    </lineage>
</organism>
<gene>
    <name evidence="1" type="ORF">AAE02nite_20980</name>
</gene>
<name>A0A512AXK6_9BACT</name>
<evidence type="ECO:0000313" key="1">
    <source>
        <dbReference type="EMBL" id="GEO04434.1"/>
    </source>
</evidence>
<evidence type="ECO:0000313" key="2">
    <source>
        <dbReference type="Proteomes" id="UP000321532"/>
    </source>
</evidence>
<dbReference type="EMBL" id="BJYS01000014">
    <property type="protein sequence ID" value="GEO04434.1"/>
    <property type="molecule type" value="Genomic_DNA"/>
</dbReference>
<protein>
    <recommendedName>
        <fullName evidence="3">DUF1444 family protein</fullName>
    </recommendedName>
</protein>
<evidence type="ECO:0008006" key="3">
    <source>
        <dbReference type="Google" id="ProtNLM"/>
    </source>
</evidence>
<proteinExistence type="predicted"/>
<dbReference type="AlphaFoldDB" id="A0A512AXK6"/>
<keyword evidence="2" id="KW-1185">Reference proteome</keyword>
<reference evidence="1 2" key="1">
    <citation type="submission" date="2019-07" db="EMBL/GenBank/DDBJ databases">
        <title>Whole genome shotgun sequence of Adhaeribacter aerolatus NBRC 106133.</title>
        <authorList>
            <person name="Hosoyama A."/>
            <person name="Uohara A."/>
            <person name="Ohji S."/>
            <person name="Ichikawa N."/>
        </authorList>
    </citation>
    <scope>NUCLEOTIDE SEQUENCE [LARGE SCALE GENOMIC DNA]</scope>
    <source>
        <strain evidence="1 2">NBRC 106133</strain>
    </source>
</reference>